<dbReference type="InterPro" id="IPR004181">
    <property type="entry name" value="Znf_MIZ"/>
</dbReference>
<dbReference type="CDD" id="cd16651">
    <property type="entry name" value="SPL-RING_NSE2"/>
    <property type="match status" value="1"/>
</dbReference>
<evidence type="ECO:0000256" key="1">
    <source>
        <dbReference type="ARBA" id="ARBA00004123"/>
    </source>
</evidence>
<comment type="pathway">
    <text evidence="2">Protein modification; protein sumoylation.</text>
</comment>
<keyword evidence="8" id="KW-0833">Ubl conjugation pathway</keyword>
<evidence type="ECO:0000256" key="2">
    <source>
        <dbReference type="ARBA" id="ARBA00004718"/>
    </source>
</evidence>
<dbReference type="FunCoup" id="A0A7R8UAB7">
    <property type="interactions" value="1971"/>
</dbReference>
<dbReference type="PANTHER" id="PTHR21330">
    <property type="entry name" value="E3 SUMO-PROTEIN LIGASE NSE2"/>
    <property type="match status" value="1"/>
</dbReference>
<dbReference type="InterPro" id="IPR026846">
    <property type="entry name" value="Nse2(Mms21)"/>
</dbReference>
<dbReference type="PANTHER" id="PTHR21330:SF1">
    <property type="entry name" value="E3 SUMO-PROTEIN LIGASE NSE2"/>
    <property type="match status" value="1"/>
</dbReference>
<reference evidence="15 16" key="1">
    <citation type="submission" date="2020-11" db="EMBL/GenBank/DDBJ databases">
        <authorList>
            <person name="Wallbank WR R."/>
            <person name="Pardo Diaz C."/>
            <person name="Kozak K."/>
            <person name="Martin S."/>
            <person name="Jiggins C."/>
            <person name="Moest M."/>
            <person name="Warren A I."/>
            <person name="Generalovic N T."/>
            <person name="Byers J.R.P. K."/>
            <person name="Montejo-Kovacevich G."/>
            <person name="Yen C E."/>
        </authorList>
    </citation>
    <scope>NUCLEOTIDE SEQUENCE [LARGE SCALE GENOMIC DNA]</scope>
</reference>
<dbReference type="SUPFAM" id="SSF57850">
    <property type="entry name" value="RING/U-box"/>
    <property type="match status" value="1"/>
</dbReference>
<evidence type="ECO:0000256" key="13">
    <source>
        <dbReference type="PROSITE-ProRule" id="PRU00452"/>
    </source>
</evidence>
<dbReference type="GO" id="GO:0008270">
    <property type="term" value="F:zinc ion binding"/>
    <property type="evidence" value="ECO:0007669"/>
    <property type="project" value="UniProtKB-KW"/>
</dbReference>
<dbReference type="Gene3D" id="3.30.40.10">
    <property type="entry name" value="Zinc/RING finger domain, C3HC4 (zinc finger)"/>
    <property type="match status" value="1"/>
</dbReference>
<dbReference type="GO" id="GO:0016925">
    <property type="term" value="P:protein sumoylation"/>
    <property type="evidence" value="ECO:0007669"/>
    <property type="project" value="UniProtKB-UniPathway"/>
</dbReference>
<evidence type="ECO:0000256" key="12">
    <source>
        <dbReference type="ARBA" id="ARBA00032533"/>
    </source>
</evidence>
<evidence type="ECO:0000256" key="3">
    <source>
        <dbReference type="ARBA" id="ARBA00008212"/>
    </source>
</evidence>
<evidence type="ECO:0000313" key="15">
    <source>
        <dbReference type="EMBL" id="CAD7077102.1"/>
    </source>
</evidence>
<dbReference type="GO" id="GO:0000724">
    <property type="term" value="P:double-strand break repair via homologous recombination"/>
    <property type="evidence" value="ECO:0007669"/>
    <property type="project" value="InterPro"/>
</dbReference>
<dbReference type="InParanoid" id="A0A7R8UAB7"/>
<dbReference type="Proteomes" id="UP000594454">
    <property type="component" value="Chromosome 1"/>
</dbReference>
<dbReference type="PROSITE" id="PS51044">
    <property type="entry name" value="ZF_SP_RING"/>
    <property type="match status" value="1"/>
</dbReference>
<keyword evidence="6" id="KW-0479">Metal-binding</keyword>
<evidence type="ECO:0000259" key="14">
    <source>
        <dbReference type="PROSITE" id="PS51044"/>
    </source>
</evidence>
<evidence type="ECO:0000256" key="9">
    <source>
        <dbReference type="ARBA" id="ARBA00022833"/>
    </source>
</evidence>
<keyword evidence="16" id="KW-1185">Reference proteome</keyword>
<dbReference type="GO" id="GO:0061665">
    <property type="term" value="F:SUMO ligase activity"/>
    <property type="evidence" value="ECO:0007669"/>
    <property type="project" value="TreeGrafter"/>
</dbReference>
<proteinExistence type="inferred from homology"/>
<dbReference type="EMBL" id="LR899009">
    <property type="protein sequence ID" value="CAD7077102.1"/>
    <property type="molecule type" value="Genomic_DNA"/>
</dbReference>
<dbReference type="GO" id="GO:0030915">
    <property type="term" value="C:Smc5-Smc6 complex"/>
    <property type="evidence" value="ECO:0007669"/>
    <property type="project" value="InterPro"/>
</dbReference>
<dbReference type="OrthoDB" id="26899at2759"/>
<accession>A0A7R8UAB7</accession>
<gene>
    <name evidence="15" type="ORF">HERILL_LOCUS477</name>
</gene>
<evidence type="ECO:0000256" key="11">
    <source>
        <dbReference type="ARBA" id="ARBA00031731"/>
    </source>
</evidence>
<evidence type="ECO:0000256" key="7">
    <source>
        <dbReference type="ARBA" id="ARBA00022771"/>
    </source>
</evidence>
<dbReference type="GO" id="GO:0005634">
    <property type="term" value="C:nucleus"/>
    <property type="evidence" value="ECO:0007669"/>
    <property type="project" value="UniProtKB-SubCell"/>
</dbReference>
<evidence type="ECO:0000256" key="5">
    <source>
        <dbReference type="ARBA" id="ARBA00022679"/>
    </source>
</evidence>
<dbReference type="OMA" id="FSLHDPW"/>
<organism evidence="15 16">
    <name type="scientific">Hermetia illucens</name>
    <name type="common">Black soldier fly</name>
    <dbReference type="NCBI Taxonomy" id="343691"/>
    <lineage>
        <taxon>Eukaryota</taxon>
        <taxon>Metazoa</taxon>
        <taxon>Ecdysozoa</taxon>
        <taxon>Arthropoda</taxon>
        <taxon>Hexapoda</taxon>
        <taxon>Insecta</taxon>
        <taxon>Pterygota</taxon>
        <taxon>Neoptera</taxon>
        <taxon>Endopterygota</taxon>
        <taxon>Diptera</taxon>
        <taxon>Brachycera</taxon>
        <taxon>Stratiomyomorpha</taxon>
        <taxon>Stratiomyidae</taxon>
        <taxon>Hermetiinae</taxon>
        <taxon>Hermetia</taxon>
    </lineage>
</organism>
<dbReference type="AlphaFoldDB" id="A0A7R8UAB7"/>
<evidence type="ECO:0000256" key="10">
    <source>
        <dbReference type="ARBA" id="ARBA00023242"/>
    </source>
</evidence>
<keyword evidence="5" id="KW-0808">Transferase</keyword>
<evidence type="ECO:0000256" key="8">
    <source>
        <dbReference type="ARBA" id="ARBA00022786"/>
    </source>
</evidence>
<evidence type="ECO:0000256" key="4">
    <source>
        <dbReference type="ARBA" id="ARBA00020923"/>
    </source>
</evidence>
<feature type="domain" description="SP-RING-type" evidence="14">
    <location>
        <begin position="110"/>
        <end position="198"/>
    </location>
</feature>
<dbReference type="Pfam" id="PF11789">
    <property type="entry name" value="zf-Nse"/>
    <property type="match status" value="1"/>
</dbReference>
<name>A0A7R8UAB7_HERIL</name>
<comment type="similarity">
    <text evidence="3">Belongs to the NSE2 family.</text>
</comment>
<evidence type="ECO:0000256" key="6">
    <source>
        <dbReference type="ARBA" id="ARBA00022723"/>
    </source>
</evidence>
<evidence type="ECO:0000313" key="16">
    <source>
        <dbReference type="Proteomes" id="UP000594454"/>
    </source>
</evidence>
<sequence>MSTQLSTNVEKMLNSLEKTVQLASQYGSEDLHNVNVFTSMAKTICELELRNQKVMKALDACKDQNTVADFERVYETTLNSGSGREKKSSKYSEFENTAKQLLASTSARRSQPGTIQDGDVIFENFVSDVDPITKKVMVHPVKNKKCGHYYEKSSILEVISINRQLRCPVAGCANKNPIIPANLVEDPAFAKLLKERQSTQEDSD</sequence>
<keyword evidence="9" id="KW-0862">Zinc</keyword>
<keyword evidence="10" id="KW-0539">Nucleus</keyword>
<dbReference type="UniPathway" id="UPA00886"/>
<dbReference type="InterPro" id="IPR013083">
    <property type="entry name" value="Znf_RING/FYVE/PHD"/>
</dbReference>
<protein>
    <recommendedName>
        <fullName evidence="4">E3 SUMO-protein ligase NSE2</fullName>
    </recommendedName>
    <alternativeName>
        <fullName evidence="11">E3 SUMO-protein transferase NSE2</fullName>
    </alternativeName>
    <alternativeName>
        <fullName evidence="12">Non-structural maintenance of chromosomes element 2 homolog</fullName>
    </alternativeName>
</protein>
<comment type="subcellular location">
    <subcellularLocation>
        <location evidence="1">Nucleus</location>
    </subcellularLocation>
</comment>
<keyword evidence="7 13" id="KW-0863">Zinc-finger</keyword>